<sequence length="69" mass="8217">MKFNIYDGFKMHTRHSCAREETEQICKDIEENLKKISGYRTGVGKEFTFRVWTQPEYETIVKATAHKLF</sequence>
<dbReference type="Proteomes" id="UP000245379">
    <property type="component" value="Unassembled WGS sequence"/>
</dbReference>
<accession>A0A317ES51</accession>
<keyword evidence="2" id="KW-1185">Reference proteome</keyword>
<name>A0A317ES51_9SPHI</name>
<gene>
    <name evidence="1" type="ORF">DHW03_02215</name>
</gene>
<evidence type="ECO:0000313" key="2">
    <source>
        <dbReference type="Proteomes" id="UP000245379"/>
    </source>
</evidence>
<dbReference type="AlphaFoldDB" id="A0A317ES51"/>
<comment type="caution">
    <text evidence="1">The sequence shown here is derived from an EMBL/GenBank/DDBJ whole genome shotgun (WGS) entry which is preliminary data.</text>
</comment>
<evidence type="ECO:0000313" key="1">
    <source>
        <dbReference type="EMBL" id="PWS28683.1"/>
    </source>
</evidence>
<reference evidence="1 2" key="1">
    <citation type="submission" date="2018-05" db="EMBL/GenBank/DDBJ databases">
        <title>Pedobacter paludis sp. nov., isolated from wetland soil.</title>
        <authorList>
            <person name="Zhang Y."/>
            <person name="Wang G."/>
        </authorList>
    </citation>
    <scope>NUCLEOTIDE SEQUENCE [LARGE SCALE GENOMIC DNA]</scope>
    <source>
        <strain evidence="1 2">KCTC22721</strain>
    </source>
</reference>
<protein>
    <submittedName>
        <fullName evidence="1">Uncharacterized protein</fullName>
    </submittedName>
</protein>
<proteinExistence type="predicted"/>
<organism evidence="1 2">
    <name type="scientific">Pedobacter yonginense</name>
    <dbReference type="NCBI Taxonomy" id="651869"/>
    <lineage>
        <taxon>Bacteria</taxon>
        <taxon>Pseudomonadati</taxon>
        <taxon>Bacteroidota</taxon>
        <taxon>Sphingobacteriia</taxon>
        <taxon>Sphingobacteriales</taxon>
        <taxon>Sphingobacteriaceae</taxon>
        <taxon>Pedobacter</taxon>
    </lineage>
</organism>
<dbReference type="EMBL" id="QGNZ01000001">
    <property type="protein sequence ID" value="PWS28683.1"/>
    <property type="molecule type" value="Genomic_DNA"/>
</dbReference>